<accession>A0ABD6D8Z3</accession>
<feature type="transmembrane region" description="Helical" evidence="1">
    <location>
        <begin position="449"/>
        <end position="467"/>
    </location>
</feature>
<feature type="transmembrane region" description="Helical" evidence="1">
    <location>
        <begin position="100"/>
        <end position="120"/>
    </location>
</feature>
<gene>
    <name evidence="2" type="ORF">ACFSBW_12810</name>
</gene>
<dbReference type="RefSeq" id="WP_256396154.1">
    <property type="nucleotide sequence ID" value="NZ_JANHDJ010000003.1"/>
</dbReference>
<keyword evidence="1" id="KW-1133">Transmembrane helix</keyword>
<keyword evidence="1" id="KW-0812">Transmembrane</keyword>
<dbReference type="Pfam" id="PF20108">
    <property type="entry name" value="DUF6498"/>
    <property type="match status" value="1"/>
</dbReference>
<evidence type="ECO:0000256" key="1">
    <source>
        <dbReference type="SAM" id="Phobius"/>
    </source>
</evidence>
<feature type="transmembrane region" description="Helical" evidence="1">
    <location>
        <begin position="420"/>
        <end position="443"/>
    </location>
</feature>
<dbReference type="Proteomes" id="UP001597052">
    <property type="component" value="Unassembled WGS sequence"/>
</dbReference>
<name>A0ABD6D8Z3_9EURY</name>
<protein>
    <submittedName>
        <fullName evidence="2">DUF6498-containing protein</fullName>
    </submittedName>
</protein>
<feature type="transmembrane region" description="Helical" evidence="1">
    <location>
        <begin position="12"/>
        <end position="33"/>
    </location>
</feature>
<proteinExistence type="predicted"/>
<evidence type="ECO:0000313" key="2">
    <source>
        <dbReference type="EMBL" id="MFD1642756.1"/>
    </source>
</evidence>
<dbReference type="EMBL" id="JBHUDM010000003">
    <property type="protein sequence ID" value="MFD1642756.1"/>
    <property type="molecule type" value="Genomic_DNA"/>
</dbReference>
<feature type="transmembrane region" description="Helical" evidence="1">
    <location>
        <begin position="298"/>
        <end position="323"/>
    </location>
</feature>
<reference evidence="2 3" key="1">
    <citation type="journal article" date="2019" name="Int. J. Syst. Evol. Microbiol.">
        <title>The Global Catalogue of Microorganisms (GCM) 10K type strain sequencing project: providing services to taxonomists for standard genome sequencing and annotation.</title>
        <authorList>
            <consortium name="The Broad Institute Genomics Platform"/>
            <consortium name="The Broad Institute Genome Sequencing Center for Infectious Disease"/>
            <person name="Wu L."/>
            <person name="Ma J."/>
        </authorList>
    </citation>
    <scope>NUCLEOTIDE SEQUENCE [LARGE SCALE GENOMIC DNA]</scope>
    <source>
        <strain evidence="2 3">CGMCC 1.10593</strain>
    </source>
</reference>
<feature type="transmembrane region" description="Helical" evidence="1">
    <location>
        <begin position="39"/>
        <end position="59"/>
    </location>
</feature>
<evidence type="ECO:0000313" key="3">
    <source>
        <dbReference type="Proteomes" id="UP001597052"/>
    </source>
</evidence>
<sequence length="474" mass="50800">MRSSRDRVPDIAGFVPVLLANLVPLVGVAVFGWEASTVVVIYVLEVLWSFPLAGAKALFAQRPPRTDRESIYDLSEAVLVNKRGSLKPVSWLPPVHPRNVPFALAVAGGAGWFAVFVGFVLGPELPLVDAVLRPEVVVSLAALAVGQLVEIGRDYIGDGRYETTSPFAVVETPARQALFLTALLFVVPAVGDRVDLAVGAFVVGKLVIEWSAFRATHGTEGRLTAWLSGPDTPAERPDRPQVPDSAPTAVVSTADRAVWLTAVGRTLTTVVPRYLKPFVIAWLVSVAVISWSGRSGTAVTGVTVALFGLFAAALAAKTAAYYYRYGPLEYRRYGDRLVAYDTWLDEPQWSTPIDVLRDVEIVGNRLADRLLDTRTISLTTGWGDDETERTVGPIAEPEQLLTAFELPIRSTELPAVDRRLAAGAVGAAGVVGGLVGLAVVGPWASTGAVLNLLFLLPVLLLAPVGLWRRAASER</sequence>
<organism evidence="2 3">
    <name type="scientific">Halohasta litorea</name>
    <dbReference type="NCBI Taxonomy" id="869891"/>
    <lineage>
        <taxon>Archaea</taxon>
        <taxon>Methanobacteriati</taxon>
        <taxon>Methanobacteriota</taxon>
        <taxon>Stenosarchaea group</taxon>
        <taxon>Halobacteria</taxon>
        <taxon>Halobacteriales</taxon>
        <taxon>Haloferacaceae</taxon>
        <taxon>Halohasta</taxon>
    </lineage>
</organism>
<feature type="transmembrane region" description="Helical" evidence="1">
    <location>
        <begin position="274"/>
        <end position="292"/>
    </location>
</feature>
<comment type="caution">
    <text evidence="2">The sequence shown here is derived from an EMBL/GenBank/DDBJ whole genome shotgun (WGS) entry which is preliminary data.</text>
</comment>
<dbReference type="AlphaFoldDB" id="A0ABD6D8Z3"/>
<keyword evidence="3" id="KW-1185">Reference proteome</keyword>
<keyword evidence="1" id="KW-0472">Membrane</keyword>
<dbReference type="InterPro" id="IPR045466">
    <property type="entry name" value="DUF6498"/>
</dbReference>